<sequence length="267" mass="28431">MTRWYRAYEGTVTDPKLGEAAMIAGTSRSVAVTSWHAIMESACETRDAGRFVTTPRRLAVILAEPLDIAQAIIAAFAEIGLTTGDRIAAWSRRQYESDSSTERSRKHRENKRNGDATLPRRRATPPETEADTESSDATASGAGAPPAPPPPPQPADLRAAVFASGVPLLIAAGQSDPRARSMLGRWRKGFTDGAVLDALAAAQVENPSDPIAWITAALERRNAPKRQTPADRGIRGSRPDPSVDLYRAAIAAEAEEARAAGRGARGG</sequence>
<feature type="compositionally biased region" description="Basic and acidic residues" evidence="1">
    <location>
        <begin position="93"/>
        <end position="103"/>
    </location>
</feature>
<dbReference type="EMBL" id="QQYZ01000011">
    <property type="protein sequence ID" value="RSY83148.1"/>
    <property type="molecule type" value="Genomic_DNA"/>
</dbReference>
<evidence type="ECO:0000313" key="3">
    <source>
        <dbReference type="Proteomes" id="UP000287746"/>
    </source>
</evidence>
<proteinExistence type="predicted"/>
<organism evidence="2 3">
    <name type="scientific">Sphingomonas koreensis</name>
    <dbReference type="NCBI Taxonomy" id="93064"/>
    <lineage>
        <taxon>Bacteria</taxon>
        <taxon>Pseudomonadati</taxon>
        <taxon>Pseudomonadota</taxon>
        <taxon>Alphaproteobacteria</taxon>
        <taxon>Sphingomonadales</taxon>
        <taxon>Sphingomonadaceae</taxon>
        <taxon>Sphingomonas</taxon>
    </lineage>
</organism>
<feature type="compositionally biased region" description="Pro residues" evidence="1">
    <location>
        <begin position="145"/>
        <end position="154"/>
    </location>
</feature>
<dbReference type="Proteomes" id="UP000287746">
    <property type="component" value="Unassembled WGS sequence"/>
</dbReference>
<evidence type="ECO:0000313" key="2">
    <source>
        <dbReference type="EMBL" id="RSY83148.1"/>
    </source>
</evidence>
<comment type="caution">
    <text evidence="2">The sequence shown here is derived from an EMBL/GenBank/DDBJ whole genome shotgun (WGS) entry which is preliminary data.</text>
</comment>
<name>A0A430G2F1_9SPHN</name>
<accession>A0A430G2F1</accession>
<dbReference type="AlphaFoldDB" id="A0A430G2F1"/>
<feature type="compositionally biased region" description="Low complexity" evidence="1">
    <location>
        <begin position="135"/>
        <end position="144"/>
    </location>
</feature>
<evidence type="ECO:0000256" key="1">
    <source>
        <dbReference type="SAM" id="MobiDB-lite"/>
    </source>
</evidence>
<feature type="region of interest" description="Disordered" evidence="1">
    <location>
        <begin position="222"/>
        <end position="241"/>
    </location>
</feature>
<gene>
    <name evidence="2" type="ORF">DAH66_12835</name>
</gene>
<dbReference type="RefSeq" id="WP_126004721.1">
    <property type="nucleotide sequence ID" value="NZ_QQYZ01000011.1"/>
</dbReference>
<reference evidence="2 3" key="1">
    <citation type="submission" date="2018-07" db="EMBL/GenBank/DDBJ databases">
        <title>Genomic and Epidemiologic Investigation of an Indolent Hospital Outbreak.</title>
        <authorList>
            <person name="Johnson R.C."/>
            <person name="Deming C."/>
            <person name="Conlan S."/>
            <person name="Zellmer C.J."/>
            <person name="Michelin A.V."/>
            <person name="Lee-Lin S."/>
            <person name="Thomas P.J."/>
            <person name="Park M."/>
            <person name="Weingarten R.A."/>
            <person name="Less J."/>
            <person name="Dekker J.P."/>
            <person name="Frank K.M."/>
            <person name="Musser K.A."/>
            <person name="Mcquiston J.R."/>
            <person name="Henderson D.K."/>
            <person name="Lau A.F."/>
            <person name="Palmore T.N."/>
            <person name="Segre J.A."/>
        </authorList>
    </citation>
    <scope>NUCLEOTIDE SEQUENCE [LARGE SCALE GENOMIC DNA]</scope>
    <source>
        <strain evidence="2 3">SK-CDC1_0717</strain>
    </source>
</reference>
<protein>
    <submittedName>
        <fullName evidence="2">Uncharacterized protein</fullName>
    </submittedName>
</protein>
<feature type="compositionally biased region" description="Basic and acidic residues" evidence="1">
    <location>
        <begin position="222"/>
        <end position="238"/>
    </location>
</feature>
<feature type="region of interest" description="Disordered" evidence="1">
    <location>
        <begin position="92"/>
        <end position="157"/>
    </location>
</feature>